<evidence type="ECO:0000256" key="2">
    <source>
        <dbReference type="ARBA" id="ARBA00023242"/>
    </source>
</evidence>
<gene>
    <name evidence="5" type="primary">KDM6A_2</name>
    <name evidence="5" type="ORF">Ciccas_005030</name>
</gene>
<evidence type="ECO:0000256" key="3">
    <source>
        <dbReference type="ARBA" id="ARBA00034483"/>
    </source>
</evidence>
<dbReference type="PANTHER" id="PTHR14017">
    <property type="entry name" value="LYSINE-SPECIFIC DEMETHYLASE"/>
    <property type="match status" value="1"/>
</dbReference>
<dbReference type="Pfam" id="PF13181">
    <property type="entry name" value="TPR_8"/>
    <property type="match status" value="1"/>
</dbReference>
<dbReference type="Proteomes" id="UP001626550">
    <property type="component" value="Unassembled WGS sequence"/>
</dbReference>
<keyword evidence="2" id="KW-0539">Nucleus</keyword>
<organism evidence="5 6">
    <name type="scientific">Cichlidogyrus casuarinus</name>
    <dbReference type="NCBI Taxonomy" id="1844966"/>
    <lineage>
        <taxon>Eukaryota</taxon>
        <taxon>Metazoa</taxon>
        <taxon>Spiralia</taxon>
        <taxon>Lophotrochozoa</taxon>
        <taxon>Platyhelminthes</taxon>
        <taxon>Monogenea</taxon>
        <taxon>Monopisthocotylea</taxon>
        <taxon>Dactylogyridea</taxon>
        <taxon>Ancyrocephalidae</taxon>
        <taxon>Cichlidogyrus</taxon>
    </lineage>
</organism>
<proteinExistence type="inferred from homology"/>
<dbReference type="SUPFAM" id="SSF48452">
    <property type="entry name" value="TPR-like"/>
    <property type="match status" value="1"/>
</dbReference>
<feature type="repeat" description="TPR" evidence="4">
    <location>
        <begin position="67"/>
        <end position="100"/>
    </location>
</feature>
<comment type="subcellular location">
    <subcellularLocation>
        <location evidence="1">Nucleus</location>
    </subcellularLocation>
</comment>
<evidence type="ECO:0000256" key="4">
    <source>
        <dbReference type="PROSITE-ProRule" id="PRU00339"/>
    </source>
</evidence>
<evidence type="ECO:0000256" key="1">
    <source>
        <dbReference type="ARBA" id="ARBA00004123"/>
    </source>
</evidence>
<keyword evidence="6" id="KW-1185">Reference proteome</keyword>
<dbReference type="InterPro" id="IPR011990">
    <property type="entry name" value="TPR-like_helical_dom_sf"/>
</dbReference>
<dbReference type="InterPro" id="IPR019734">
    <property type="entry name" value="TPR_rpt"/>
</dbReference>
<feature type="repeat" description="TPR" evidence="4">
    <location>
        <begin position="285"/>
        <end position="318"/>
    </location>
</feature>
<sequence length="464" mass="52942">MYIIIQAVEYFDLVIIQLVSEIESQKTPLEKQALLALPGSDRTSAENSVRWQFYQSAVKNFEEIIDPKIYLWLGHFQLLLQSYDNALSAYTKYEQLCPEECLVNTSFLYGLAICYFHFNAFSKSAQLFHNIIYIEPSFIRSKEVFIRLGYIYKLRKNIEIALKCFKLALRDKSVATFTNIETWIHHTSSIKQIRLQSETDLDVRLLLQAIDLDNTDGKTWYLLGRCQASLNRVQDAFSAYRSSIDKTEASADTWCSIGVLYQEQSQPMDALQAYFCAVQLDKCHVTAWANLGTLYETMQQYKEALKCYTNAVNSDKKHEVCYPLLASKTLFQVRDEIRNRLSTLQNLLSRMPERFLSGPTSESQEANPNIQPLPSVEEAWSLPIPAQLTQRQLQLILQEVSGNPGKSVVANTVSSKFKKALAAAIKLHEAVDIKPSLVIIGQEDLNKLADSETKRNAKNRESNL</sequence>
<dbReference type="InterPro" id="IPR051630">
    <property type="entry name" value="Corepressor-Demethylase"/>
</dbReference>
<dbReference type="Gene3D" id="1.25.40.10">
    <property type="entry name" value="Tetratricopeptide repeat domain"/>
    <property type="match status" value="2"/>
</dbReference>
<dbReference type="PANTHER" id="PTHR14017:SF1">
    <property type="entry name" value="LD02225P"/>
    <property type="match status" value="1"/>
</dbReference>
<dbReference type="EMBL" id="JBJKFK010000559">
    <property type="protein sequence ID" value="KAL3316328.1"/>
    <property type="molecule type" value="Genomic_DNA"/>
</dbReference>
<evidence type="ECO:0000313" key="5">
    <source>
        <dbReference type="EMBL" id="KAL3316328.1"/>
    </source>
</evidence>
<comment type="caution">
    <text evidence="5">The sequence shown here is derived from an EMBL/GenBank/DDBJ whole genome shotgun (WGS) entry which is preliminary data.</text>
</comment>
<comment type="similarity">
    <text evidence="3">Belongs to the UTX family.</text>
</comment>
<reference evidence="5 6" key="1">
    <citation type="submission" date="2024-11" db="EMBL/GenBank/DDBJ databases">
        <title>Adaptive evolution of stress response genes in parasites aligns with host niche diversity.</title>
        <authorList>
            <person name="Hahn C."/>
            <person name="Resl P."/>
        </authorList>
    </citation>
    <scope>NUCLEOTIDE SEQUENCE [LARGE SCALE GENOMIC DNA]</scope>
    <source>
        <strain evidence="5">EGGRZ-B1_66</strain>
        <tissue evidence="5">Body</tissue>
    </source>
</reference>
<dbReference type="GO" id="GO:0005634">
    <property type="term" value="C:nucleus"/>
    <property type="evidence" value="ECO:0007669"/>
    <property type="project" value="UniProtKB-SubCell"/>
</dbReference>
<dbReference type="AlphaFoldDB" id="A0ABD2Q9U0"/>
<accession>A0ABD2Q9U0</accession>
<dbReference type="PROSITE" id="PS50005">
    <property type="entry name" value="TPR"/>
    <property type="match status" value="2"/>
</dbReference>
<dbReference type="SMART" id="SM00028">
    <property type="entry name" value="TPR"/>
    <property type="match status" value="6"/>
</dbReference>
<name>A0ABD2Q9U0_9PLAT</name>
<keyword evidence="4" id="KW-0802">TPR repeat</keyword>
<protein>
    <submittedName>
        <fullName evidence="5">Lysine-specific demethylase 6A</fullName>
    </submittedName>
</protein>
<evidence type="ECO:0000313" key="6">
    <source>
        <dbReference type="Proteomes" id="UP001626550"/>
    </source>
</evidence>